<proteinExistence type="inferred from homology"/>
<dbReference type="Proteomes" id="UP000472676">
    <property type="component" value="Unassembled WGS sequence"/>
</dbReference>
<accession>A0A6M2BSU3</accession>
<evidence type="ECO:0000256" key="3">
    <source>
        <dbReference type="ARBA" id="ARBA00012643"/>
    </source>
</evidence>
<reference evidence="7 8" key="1">
    <citation type="journal article" date="2014" name="Int. J. Syst. Evol. Microbiol.">
        <title>Solimonas terrae sp. nov., isolated from soil.</title>
        <authorList>
            <person name="Kim S.J."/>
            <person name="Moon J.Y."/>
            <person name="Weon H.Y."/>
            <person name="Ahn J.H."/>
            <person name="Chen W.M."/>
            <person name="Kwon S.W."/>
        </authorList>
    </citation>
    <scope>NUCLEOTIDE SEQUENCE [LARGE SCALE GENOMIC DNA]</scope>
    <source>
        <strain evidence="7 8">KIS83-12</strain>
    </source>
</reference>
<comment type="catalytic activity">
    <reaction evidence="1">
        <text>a ribonucleoside 5'-phosphate + H2O = a ribonucleoside + phosphate</text>
        <dbReference type="Rhea" id="RHEA:12484"/>
        <dbReference type="ChEBI" id="CHEBI:15377"/>
        <dbReference type="ChEBI" id="CHEBI:18254"/>
        <dbReference type="ChEBI" id="CHEBI:43474"/>
        <dbReference type="ChEBI" id="CHEBI:58043"/>
        <dbReference type="EC" id="3.1.3.5"/>
    </reaction>
</comment>
<dbReference type="RefSeq" id="WP_166257709.1">
    <property type="nucleotide sequence ID" value="NZ_JAAMOW010000006.1"/>
</dbReference>
<evidence type="ECO:0000259" key="6">
    <source>
        <dbReference type="Pfam" id="PF01975"/>
    </source>
</evidence>
<dbReference type="GO" id="GO:0046872">
    <property type="term" value="F:metal ion binding"/>
    <property type="evidence" value="ECO:0007669"/>
    <property type="project" value="UniProtKB-KW"/>
</dbReference>
<sequence length="346" mass="35716">MPGDSIRHPRASRWLAAAALLLGTTLSAPSWALNIVLSNDDGFESANIHALYAKLKAAGYDVVVSAPAQNNSGKGGAMNFLQPITPLTRDTRFGTVKAGAPGVGSEADDADIHYVDGTPVMALLYGLDVVAPQRWGGQPDLVISGPNEGGNLGMINPSSGTFNNAVYAVNRGIPAIAVSAASTNGRSYTALTDDASEYELADVVVRLVAQLDAGKGSDGRLLPPGVGLNVNVPNFAAGTASSLKFRFARMGLATDYQPVFYASLADSPNAVQYGAGAPYPGVSIVTRNVTPPSGVVLPDDTAASSEANVLADGAIPVTVFEGVPQARRSNEDPVRIRLQSLLDSAN</sequence>
<dbReference type="Pfam" id="PF01975">
    <property type="entry name" value="SurE"/>
    <property type="match status" value="1"/>
</dbReference>
<evidence type="ECO:0000256" key="5">
    <source>
        <dbReference type="ARBA" id="ARBA00022801"/>
    </source>
</evidence>
<evidence type="ECO:0000256" key="4">
    <source>
        <dbReference type="ARBA" id="ARBA00022723"/>
    </source>
</evidence>
<keyword evidence="8" id="KW-1185">Reference proteome</keyword>
<dbReference type="InterPro" id="IPR002828">
    <property type="entry name" value="SurE-like_Pase/nucleotidase"/>
</dbReference>
<name>A0A6M2BSU3_9GAMM</name>
<comment type="similarity">
    <text evidence="2">Belongs to the SurE nucleotidase family.</text>
</comment>
<feature type="domain" description="Survival protein SurE-like phosphatase/nucleotidase" evidence="6">
    <location>
        <begin position="35"/>
        <end position="251"/>
    </location>
</feature>
<dbReference type="Gene3D" id="3.40.1210.10">
    <property type="entry name" value="Survival protein SurE-like phosphatase/nucleotidase"/>
    <property type="match status" value="1"/>
</dbReference>
<evidence type="ECO:0000256" key="2">
    <source>
        <dbReference type="ARBA" id="ARBA00011062"/>
    </source>
</evidence>
<dbReference type="SUPFAM" id="SSF64167">
    <property type="entry name" value="SurE-like"/>
    <property type="match status" value="1"/>
</dbReference>
<gene>
    <name evidence="7" type="ORF">G7Y85_13090</name>
</gene>
<dbReference type="InterPro" id="IPR030048">
    <property type="entry name" value="SurE"/>
</dbReference>
<dbReference type="InterPro" id="IPR036523">
    <property type="entry name" value="SurE-like_sf"/>
</dbReference>
<organism evidence="7 8">
    <name type="scientific">Solimonas terrae</name>
    <dbReference type="NCBI Taxonomy" id="1396819"/>
    <lineage>
        <taxon>Bacteria</taxon>
        <taxon>Pseudomonadati</taxon>
        <taxon>Pseudomonadota</taxon>
        <taxon>Gammaproteobacteria</taxon>
        <taxon>Nevskiales</taxon>
        <taxon>Nevskiaceae</taxon>
        <taxon>Solimonas</taxon>
    </lineage>
</organism>
<evidence type="ECO:0000313" key="7">
    <source>
        <dbReference type="EMBL" id="NGY05702.1"/>
    </source>
</evidence>
<protein>
    <recommendedName>
        <fullName evidence="3">5'-nucleotidase</fullName>
        <ecNumber evidence="3">3.1.3.5</ecNumber>
    </recommendedName>
</protein>
<dbReference type="PANTHER" id="PTHR30457">
    <property type="entry name" value="5'-NUCLEOTIDASE SURE"/>
    <property type="match status" value="1"/>
</dbReference>
<dbReference type="EC" id="3.1.3.5" evidence="3"/>
<dbReference type="PANTHER" id="PTHR30457:SF0">
    <property type="entry name" value="PHOSPHATASE, PUTATIVE (AFU_ORTHOLOGUE AFUA_4G01070)-RELATED"/>
    <property type="match status" value="1"/>
</dbReference>
<keyword evidence="5" id="KW-0378">Hydrolase</keyword>
<keyword evidence="4" id="KW-0479">Metal-binding</keyword>
<evidence type="ECO:0000256" key="1">
    <source>
        <dbReference type="ARBA" id="ARBA00000815"/>
    </source>
</evidence>
<dbReference type="AlphaFoldDB" id="A0A6M2BSU3"/>
<dbReference type="GO" id="GO:0008253">
    <property type="term" value="F:5'-nucleotidase activity"/>
    <property type="evidence" value="ECO:0007669"/>
    <property type="project" value="UniProtKB-EC"/>
</dbReference>
<dbReference type="EMBL" id="JAAMOW010000006">
    <property type="protein sequence ID" value="NGY05702.1"/>
    <property type="molecule type" value="Genomic_DNA"/>
</dbReference>
<evidence type="ECO:0000313" key="8">
    <source>
        <dbReference type="Proteomes" id="UP000472676"/>
    </source>
</evidence>
<comment type="caution">
    <text evidence="7">The sequence shown here is derived from an EMBL/GenBank/DDBJ whole genome shotgun (WGS) entry which is preliminary data.</text>
</comment>